<dbReference type="InterPro" id="IPR006059">
    <property type="entry name" value="SBP"/>
</dbReference>
<dbReference type="PANTHER" id="PTHR30006">
    <property type="entry name" value="THIAMINE-BINDING PERIPLASMIC PROTEIN-RELATED"/>
    <property type="match status" value="1"/>
</dbReference>
<dbReference type="RefSeq" id="WP_345149605.1">
    <property type="nucleotide sequence ID" value="NZ_BAABEO010000009.1"/>
</dbReference>
<dbReference type="PROSITE" id="PS51257">
    <property type="entry name" value="PROKAR_LIPOPROTEIN"/>
    <property type="match status" value="1"/>
</dbReference>
<dbReference type="Pfam" id="PF13416">
    <property type="entry name" value="SBP_bac_8"/>
    <property type="match status" value="1"/>
</dbReference>
<dbReference type="EMBL" id="BAABEO010000009">
    <property type="protein sequence ID" value="GAA3677123.1"/>
    <property type="molecule type" value="Genomic_DNA"/>
</dbReference>
<feature type="chain" id="PRO_5046420607" description="Extracellular solute-binding protein" evidence="2">
    <location>
        <begin position="28"/>
        <end position="379"/>
    </location>
</feature>
<comment type="caution">
    <text evidence="3">The sequence shown here is derived from an EMBL/GenBank/DDBJ whole genome shotgun (WGS) entry which is preliminary data.</text>
</comment>
<evidence type="ECO:0000313" key="3">
    <source>
        <dbReference type="EMBL" id="GAA3677123.1"/>
    </source>
</evidence>
<evidence type="ECO:0000256" key="1">
    <source>
        <dbReference type="ARBA" id="ARBA00022729"/>
    </source>
</evidence>
<organism evidence="3 4">
    <name type="scientific">Arthrobacter ginkgonis</name>
    <dbReference type="NCBI Taxonomy" id="1630594"/>
    <lineage>
        <taxon>Bacteria</taxon>
        <taxon>Bacillati</taxon>
        <taxon>Actinomycetota</taxon>
        <taxon>Actinomycetes</taxon>
        <taxon>Micrococcales</taxon>
        <taxon>Micrococcaceae</taxon>
        <taxon>Arthrobacter</taxon>
    </lineage>
</organism>
<dbReference type="Proteomes" id="UP001500752">
    <property type="component" value="Unassembled WGS sequence"/>
</dbReference>
<sequence>MKLNFRIGHLSPAVIAGAAACALLLTACGGPSGATSGADLDLAPLKIDSSQAQQMQALYDAAIESGETDVAIYAGHHDEFKAIYAAFEERFPGLTITPETYVGAELQTKLEAERQSGKRVVDVLSNPNADRYADQGFAQKFKPVAFSMPEWAAGRISLDQIEDPDGFYYAPWALMFASSYNTEKLQESDLPASWADLAGGEWAGKLTFMDPSIPGGTMTVSTTLLQAGIVDEAWLKSVGANAKVVAQDQLALQSISSGEFAYQPLSATISVLNAKRDGAPVEVQFFDENNVIATEKWMLADGAPSTDAAKLLLSFLYTAEAQEKTLEAGNFPINQDESLTSPHGWPSLADAAFVELPEQSVMREKMTEYGELFKSITAK</sequence>
<dbReference type="Gene3D" id="3.40.190.10">
    <property type="entry name" value="Periplasmic binding protein-like II"/>
    <property type="match status" value="2"/>
</dbReference>
<evidence type="ECO:0000313" key="4">
    <source>
        <dbReference type="Proteomes" id="UP001500752"/>
    </source>
</evidence>
<dbReference type="SUPFAM" id="SSF53850">
    <property type="entry name" value="Periplasmic binding protein-like II"/>
    <property type="match status" value="1"/>
</dbReference>
<dbReference type="PANTHER" id="PTHR30006:SF24">
    <property type="entry name" value="SLL0237 PROTEIN"/>
    <property type="match status" value="1"/>
</dbReference>
<protein>
    <recommendedName>
        <fullName evidence="5">Extracellular solute-binding protein</fullName>
    </recommendedName>
</protein>
<gene>
    <name evidence="3" type="ORF">GCM10023081_14270</name>
</gene>
<accession>A0ABP7C5J5</accession>
<evidence type="ECO:0000256" key="2">
    <source>
        <dbReference type="SAM" id="SignalP"/>
    </source>
</evidence>
<reference evidence="4" key="1">
    <citation type="journal article" date="2019" name="Int. J. Syst. Evol. Microbiol.">
        <title>The Global Catalogue of Microorganisms (GCM) 10K type strain sequencing project: providing services to taxonomists for standard genome sequencing and annotation.</title>
        <authorList>
            <consortium name="The Broad Institute Genomics Platform"/>
            <consortium name="The Broad Institute Genome Sequencing Center for Infectious Disease"/>
            <person name="Wu L."/>
            <person name="Ma J."/>
        </authorList>
    </citation>
    <scope>NUCLEOTIDE SEQUENCE [LARGE SCALE GENOMIC DNA]</scope>
    <source>
        <strain evidence="4">JCM 30742</strain>
    </source>
</reference>
<keyword evidence="4" id="KW-1185">Reference proteome</keyword>
<keyword evidence="1 2" id="KW-0732">Signal</keyword>
<feature type="signal peptide" evidence="2">
    <location>
        <begin position="1"/>
        <end position="27"/>
    </location>
</feature>
<name>A0ABP7C5J5_9MICC</name>
<proteinExistence type="predicted"/>
<evidence type="ECO:0008006" key="5">
    <source>
        <dbReference type="Google" id="ProtNLM"/>
    </source>
</evidence>